<name>A0A2P5WGI7_GOSBA</name>
<dbReference type="EMBL" id="KZ667708">
    <property type="protein sequence ID" value="PPR90165.1"/>
    <property type="molecule type" value="Genomic_DNA"/>
</dbReference>
<gene>
    <name evidence="1" type="ORF">GOBAR_AA30512</name>
</gene>
<evidence type="ECO:0000313" key="2">
    <source>
        <dbReference type="Proteomes" id="UP000239757"/>
    </source>
</evidence>
<dbReference type="AlphaFoldDB" id="A0A2P5WGI7"/>
<dbReference type="Proteomes" id="UP000239757">
    <property type="component" value="Unassembled WGS sequence"/>
</dbReference>
<protein>
    <submittedName>
        <fullName evidence="1">Uncharacterized protein</fullName>
    </submittedName>
</protein>
<evidence type="ECO:0000313" key="1">
    <source>
        <dbReference type="EMBL" id="PPR90165.1"/>
    </source>
</evidence>
<organism evidence="1 2">
    <name type="scientific">Gossypium barbadense</name>
    <name type="common">Sea Island cotton</name>
    <name type="synonym">Hibiscus barbadensis</name>
    <dbReference type="NCBI Taxonomy" id="3634"/>
    <lineage>
        <taxon>Eukaryota</taxon>
        <taxon>Viridiplantae</taxon>
        <taxon>Streptophyta</taxon>
        <taxon>Embryophyta</taxon>
        <taxon>Tracheophyta</taxon>
        <taxon>Spermatophyta</taxon>
        <taxon>Magnoliopsida</taxon>
        <taxon>eudicotyledons</taxon>
        <taxon>Gunneridae</taxon>
        <taxon>Pentapetalae</taxon>
        <taxon>rosids</taxon>
        <taxon>malvids</taxon>
        <taxon>Malvales</taxon>
        <taxon>Malvaceae</taxon>
        <taxon>Malvoideae</taxon>
        <taxon>Gossypium</taxon>
    </lineage>
</organism>
<accession>A0A2P5WGI7</accession>
<proteinExistence type="predicted"/>
<sequence length="67" mass="7367">MQKEDETDSKKKEIQDVQSTRRLMGCRWSFWCNGTMGSRTSGVECAAEARGQQKGGAALRVARVSAS</sequence>
<reference evidence="1 2" key="1">
    <citation type="submission" date="2015-01" db="EMBL/GenBank/DDBJ databases">
        <title>Genome of allotetraploid Gossypium barbadense reveals genomic plasticity and fiber elongation in cotton evolution.</title>
        <authorList>
            <person name="Chen X."/>
            <person name="Liu X."/>
            <person name="Zhao B."/>
            <person name="Zheng H."/>
            <person name="Hu Y."/>
            <person name="Lu G."/>
            <person name="Yang C."/>
            <person name="Chen J."/>
            <person name="Shan C."/>
            <person name="Zhang L."/>
            <person name="Zhou Y."/>
            <person name="Wang L."/>
            <person name="Guo W."/>
            <person name="Bai Y."/>
            <person name="Ruan J."/>
            <person name="Shangguan X."/>
            <person name="Mao Y."/>
            <person name="Jiang J."/>
            <person name="Zhu Y."/>
            <person name="Lei J."/>
            <person name="Kang H."/>
            <person name="Chen S."/>
            <person name="He X."/>
            <person name="Wang R."/>
            <person name="Wang Y."/>
            <person name="Chen J."/>
            <person name="Wang L."/>
            <person name="Yu S."/>
            <person name="Wang B."/>
            <person name="Wei J."/>
            <person name="Song S."/>
            <person name="Lu X."/>
            <person name="Gao Z."/>
            <person name="Gu W."/>
            <person name="Deng X."/>
            <person name="Ma D."/>
            <person name="Wang S."/>
            <person name="Liang W."/>
            <person name="Fang L."/>
            <person name="Cai C."/>
            <person name="Zhu X."/>
            <person name="Zhou B."/>
            <person name="Zhang Y."/>
            <person name="Chen Z."/>
            <person name="Xu S."/>
            <person name="Zhu R."/>
            <person name="Wang S."/>
            <person name="Zhang T."/>
            <person name="Zhao G."/>
        </authorList>
    </citation>
    <scope>NUCLEOTIDE SEQUENCE [LARGE SCALE GENOMIC DNA]</scope>
    <source>
        <strain evidence="2">cv. Xinhai21</strain>
        <tissue evidence="1">Leaf</tissue>
    </source>
</reference>